<evidence type="ECO:0000256" key="1">
    <source>
        <dbReference type="SAM" id="SignalP"/>
    </source>
</evidence>
<dbReference type="EMBL" id="RNRV01000013">
    <property type="protein sequence ID" value="MHO04573.1"/>
    <property type="molecule type" value="Genomic_DNA"/>
</dbReference>
<dbReference type="InterPro" id="IPR022753">
    <property type="entry name" value="T4SS_pilus_biogen_PilP"/>
</dbReference>
<organism evidence="2">
    <name type="scientific">Escherichia coli</name>
    <dbReference type="NCBI Taxonomy" id="562"/>
    <lineage>
        <taxon>Bacteria</taxon>
        <taxon>Pseudomonadati</taxon>
        <taxon>Pseudomonadota</taxon>
        <taxon>Gammaproteobacteria</taxon>
        <taxon>Enterobacterales</taxon>
        <taxon>Enterobacteriaceae</taxon>
        <taxon>Escherichia</taxon>
    </lineage>
</organism>
<proteinExistence type="predicted"/>
<feature type="signal peptide" evidence="1">
    <location>
        <begin position="1"/>
        <end position="25"/>
    </location>
</feature>
<dbReference type="AlphaFoldDB" id="A0A3L0YBL8"/>
<keyword evidence="1" id="KW-0732">Signal</keyword>
<evidence type="ECO:0000313" key="2">
    <source>
        <dbReference type="EMBL" id="MHO04573.1"/>
    </source>
</evidence>
<gene>
    <name evidence="2" type="primary">pilP</name>
    <name evidence="2" type="ORF">D9F05_09335</name>
</gene>
<dbReference type="NCBIfam" id="TIGR03021">
    <property type="entry name" value="pilP_fam"/>
    <property type="match status" value="1"/>
</dbReference>
<comment type="caution">
    <text evidence="2">The sequence shown here is derived from an EMBL/GenBank/DDBJ whole genome shotgun (WGS) entry which is preliminary data.</text>
</comment>
<accession>A0A3L0YBL8</accession>
<name>A0A3L0YBL8_ECOLX</name>
<feature type="chain" id="PRO_5018304771" evidence="1">
    <location>
        <begin position="26"/>
        <end position="172"/>
    </location>
</feature>
<reference evidence="2" key="1">
    <citation type="submission" date="2018-10" db="EMBL/GenBank/DDBJ databases">
        <authorList>
            <consortium name="NARMS: The National Antimicrobial Resistance Monitoring System"/>
        </authorList>
    </citation>
    <scope>NUCLEOTIDE SEQUENCE [LARGE SCALE GENOMIC DNA]</scope>
    <source>
        <strain evidence="2">CVM N17EC0388</strain>
    </source>
</reference>
<sequence>MVMSMQIVKNATLVVALSFSGFGMAATQELIVPCGDNCSVADLAKIQGQTLILKAQEAKTTVEKRINELKSGKQTQTTGDQQSMASPMFNQPGMAYPGSPQMAQKKEQKAPAVSSVMGAGSNLYAVFRLDDGSELQAKEGGSLPGGYLVKKISLDEVLLSKDGKTVRAANAL</sequence>
<protein>
    <submittedName>
        <fullName evidence="2">Type IV pilus biogenesis protein PilP</fullName>
    </submittedName>
</protein>